<dbReference type="FunFam" id="1.10.510.10:FF:000636">
    <property type="entry name" value="Non-specific serine/threonine protein kinase"/>
    <property type="match status" value="1"/>
</dbReference>
<feature type="binding site" evidence="6">
    <location>
        <position position="117"/>
    </location>
    <ligand>
        <name>ATP</name>
        <dbReference type="ChEBI" id="CHEBI:30616"/>
    </ligand>
</feature>
<feature type="region of interest" description="Disordered" evidence="7">
    <location>
        <begin position="375"/>
        <end position="421"/>
    </location>
</feature>
<comment type="caution">
    <text evidence="10">The sequence shown here is derived from an EMBL/GenBank/DDBJ whole genome shotgun (WGS) entry which is preliminary data.</text>
</comment>
<feature type="compositionally biased region" description="Low complexity" evidence="7">
    <location>
        <begin position="580"/>
        <end position="598"/>
    </location>
</feature>
<dbReference type="EMBL" id="RWJN01000379">
    <property type="protein sequence ID" value="TCD62355.1"/>
    <property type="molecule type" value="Genomic_DNA"/>
</dbReference>
<dbReference type="PANTHER" id="PTHR24346">
    <property type="entry name" value="MAP/MICROTUBULE AFFINITY-REGULATING KINASE"/>
    <property type="match status" value="1"/>
</dbReference>
<sequence>MDPFSSSLQVPDSSIPGPSRSTRPASVQPTSTSTSPSASSRKRASHNVSTGQHQQEEQPQYRDVYSHPAALEYAAAHPRRTIPKFGPYLLLQTLGEGEFGKVKLGLHMQWGEEVAVKLIRRGNIDSSVRMSKVEREIEVLRVLKHPNIVRLYDVIETDKYIGIILEYASGGELFDHILAHRYLRERDACKLFTQLLSGVWYLHQKKIVHRDLKLENLLLDRHRNIILSDFGFANRFEHRADDLMQTSCGSPCYAAPELVISDGLYVGSAVDIWSCGVILYAMLAGYLPFDDDPANPDGDNINLLYKYIVNTPLSFPEYISAEARDLLSIMLVPDPLRRADLPTIMGHRWIAPYASMFSKTVEDLERSAMEQHHQKRLAYQKQMKLAAAESKSSRTHSSSMTPSGISPVIPSPSGRGHRHTYQPQPEYLYETSVDQSSVYSTSRDPTRRGTASAIVTPTVPPPVLDDDPFAPTPMQEVPSIALPSSAPSPHVNGVQDDADSRIGEKRPAPTSIEPIKTTPDTKRAKGGFRHTIQVEYGESDVPSPKKSAVESPVQAIPPRRSPSSRSTDRNGTTSSVGRRPSATSSKPLPTAPAPTASPQQESALPTVLHSTPTAPELASPVLSIEVTSPPAPAQTNGEEKASQELPSSASTGSGSSKKSSRHRKGLSIDKIGITRIFGATPDVQANGKVSRTPSQRSSAAVPGSPSTDAITTPAKSRPSTLQVPVGSSTTSVSNASSSSPMLSPPDSVSSKKKDRRNTLTVMVGKFGKSSKTSETPIKEKATPIQRVSEKTPVTPEPALPSNKEVIQPIPPFNGSHSVRQTAVPASTVKASRVMDWFRSKSKGRSMVDEPEKLEEAAPERPPSSQNVSADSTTPTQTNRIPAFIGHPKRTASAHTEASNTATGISFTDRIIRKQSTAPKGLLRVHHGAVDHSTVTTGLPPDVMKHVFQVLQSMGMEVQAESDYKYRCVRPKRKKAGGIGLGIREQTGGLAAFSIVGSAASNGVDKRGLPLPSQSSFTSTGGMLRGLLMRRQSSQVSNTSSPHLPQTFDNDVAPEAALAAAAPPGDGSSPVGETIYGDVSQDQGDEIRFSVELTRINGLDDTYSLDIRRLKGNLRSYKFVYDTLRERANLQR</sequence>
<organism evidence="10 11">
    <name type="scientific">Steccherinum ochraceum</name>
    <dbReference type="NCBI Taxonomy" id="92696"/>
    <lineage>
        <taxon>Eukaryota</taxon>
        <taxon>Fungi</taxon>
        <taxon>Dikarya</taxon>
        <taxon>Basidiomycota</taxon>
        <taxon>Agaricomycotina</taxon>
        <taxon>Agaricomycetes</taxon>
        <taxon>Polyporales</taxon>
        <taxon>Steccherinaceae</taxon>
        <taxon>Steccherinum</taxon>
    </lineage>
</organism>
<feature type="compositionally biased region" description="Low complexity" evidence="7">
    <location>
        <begin position="395"/>
        <end position="414"/>
    </location>
</feature>
<reference evidence="10 11" key="1">
    <citation type="submission" date="2018-11" db="EMBL/GenBank/DDBJ databases">
        <title>Genome assembly of Steccherinum ochraceum LE-BIN_3174, the white-rot fungus of the Steccherinaceae family (The Residual Polyporoid clade, Polyporales, Basidiomycota).</title>
        <authorList>
            <person name="Fedorova T.V."/>
            <person name="Glazunova O.A."/>
            <person name="Landesman E.O."/>
            <person name="Moiseenko K.V."/>
            <person name="Psurtseva N.V."/>
            <person name="Savinova O.S."/>
            <person name="Shakhova N.V."/>
            <person name="Tyazhelova T.V."/>
            <person name="Vasina D.V."/>
        </authorList>
    </citation>
    <scope>NUCLEOTIDE SEQUENCE [LARGE SCALE GENOMIC DNA]</scope>
    <source>
        <strain evidence="10 11">LE-BIN_3174</strain>
    </source>
</reference>
<dbReference type="Gene3D" id="3.30.310.80">
    <property type="entry name" value="Kinase associated domain 1, KA1"/>
    <property type="match status" value="1"/>
</dbReference>
<feature type="region of interest" description="Disordered" evidence="7">
    <location>
        <begin position="1"/>
        <end position="62"/>
    </location>
</feature>
<feature type="compositionally biased region" description="Polar residues" evidence="7">
    <location>
        <begin position="862"/>
        <end position="879"/>
    </location>
</feature>
<evidence type="ECO:0000313" key="11">
    <source>
        <dbReference type="Proteomes" id="UP000292702"/>
    </source>
</evidence>
<dbReference type="STRING" id="92696.A0A4R0RAK6"/>
<dbReference type="GO" id="GO:0005737">
    <property type="term" value="C:cytoplasm"/>
    <property type="evidence" value="ECO:0007669"/>
    <property type="project" value="TreeGrafter"/>
</dbReference>
<dbReference type="Pfam" id="PF02149">
    <property type="entry name" value="KA1"/>
    <property type="match status" value="1"/>
</dbReference>
<dbReference type="InterPro" id="IPR017441">
    <property type="entry name" value="Protein_kinase_ATP_BS"/>
</dbReference>
<dbReference type="Pfam" id="PF00069">
    <property type="entry name" value="Pkinase"/>
    <property type="match status" value="1"/>
</dbReference>
<dbReference type="FunFam" id="3.30.200.20:FF:000003">
    <property type="entry name" value="Non-specific serine/threonine protein kinase"/>
    <property type="match status" value="1"/>
</dbReference>
<dbReference type="Gene3D" id="1.10.510.10">
    <property type="entry name" value="Transferase(Phosphotransferase) domain 1"/>
    <property type="match status" value="1"/>
</dbReference>
<feature type="compositionally biased region" description="Polar residues" evidence="7">
    <location>
        <begin position="599"/>
        <end position="613"/>
    </location>
</feature>
<dbReference type="InterPro" id="IPR011009">
    <property type="entry name" value="Kinase-like_dom_sf"/>
</dbReference>
<evidence type="ECO:0008006" key="12">
    <source>
        <dbReference type="Google" id="ProtNLM"/>
    </source>
</evidence>
<evidence type="ECO:0000256" key="3">
    <source>
        <dbReference type="ARBA" id="ARBA00022741"/>
    </source>
</evidence>
<dbReference type="GO" id="GO:0005524">
    <property type="term" value="F:ATP binding"/>
    <property type="evidence" value="ECO:0007669"/>
    <property type="project" value="UniProtKB-UniRule"/>
</dbReference>
<evidence type="ECO:0000256" key="5">
    <source>
        <dbReference type="ARBA" id="ARBA00022840"/>
    </source>
</evidence>
<feature type="domain" description="Protein kinase" evidence="8">
    <location>
        <begin position="88"/>
        <end position="350"/>
    </location>
</feature>
<dbReference type="SMART" id="SM00220">
    <property type="entry name" value="S_TKc"/>
    <property type="match status" value="1"/>
</dbReference>
<dbReference type="GO" id="GO:0004674">
    <property type="term" value="F:protein serine/threonine kinase activity"/>
    <property type="evidence" value="ECO:0007669"/>
    <property type="project" value="UniProtKB-KW"/>
</dbReference>
<dbReference type="GO" id="GO:0035556">
    <property type="term" value="P:intracellular signal transduction"/>
    <property type="evidence" value="ECO:0007669"/>
    <property type="project" value="TreeGrafter"/>
</dbReference>
<dbReference type="InterPro" id="IPR000719">
    <property type="entry name" value="Prot_kinase_dom"/>
</dbReference>
<evidence type="ECO:0000256" key="7">
    <source>
        <dbReference type="SAM" id="MobiDB-lite"/>
    </source>
</evidence>
<keyword evidence="1" id="KW-0723">Serine/threonine-protein kinase</keyword>
<feature type="region of interest" description="Disordered" evidence="7">
    <location>
        <begin position="436"/>
        <end position="803"/>
    </location>
</feature>
<keyword evidence="11" id="KW-1185">Reference proteome</keyword>
<dbReference type="PROSITE" id="PS00108">
    <property type="entry name" value="PROTEIN_KINASE_ST"/>
    <property type="match status" value="1"/>
</dbReference>
<feature type="compositionally biased region" description="Low complexity" evidence="7">
    <location>
        <begin position="478"/>
        <end position="489"/>
    </location>
</feature>
<proteinExistence type="predicted"/>
<dbReference type="SUPFAM" id="SSF56112">
    <property type="entry name" value="Protein kinase-like (PK-like)"/>
    <property type="match status" value="1"/>
</dbReference>
<dbReference type="InterPro" id="IPR001772">
    <property type="entry name" value="KA1_dom"/>
</dbReference>
<dbReference type="Proteomes" id="UP000292702">
    <property type="component" value="Unassembled WGS sequence"/>
</dbReference>
<feature type="compositionally biased region" description="Low complexity" evidence="7">
    <location>
        <begin position="647"/>
        <end position="657"/>
    </location>
</feature>
<feature type="compositionally biased region" description="Polar residues" evidence="7">
    <location>
        <begin position="687"/>
        <end position="722"/>
    </location>
</feature>
<dbReference type="PROSITE" id="PS50032">
    <property type="entry name" value="KA1"/>
    <property type="match status" value="1"/>
</dbReference>
<feature type="domain" description="KA1" evidence="9">
    <location>
        <begin position="1079"/>
        <end position="1129"/>
    </location>
</feature>
<keyword evidence="5 6" id="KW-0067">ATP-binding</keyword>
<name>A0A4R0RAK6_9APHY</name>
<dbReference type="PANTHER" id="PTHR24346:SF110">
    <property type="entry name" value="NON-SPECIFIC SERINE_THREONINE PROTEIN KINASE"/>
    <property type="match status" value="1"/>
</dbReference>
<feature type="compositionally biased region" description="Low complexity" evidence="7">
    <location>
        <begin position="24"/>
        <end position="39"/>
    </location>
</feature>
<dbReference type="PROSITE" id="PS00107">
    <property type="entry name" value="PROTEIN_KINASE_ATP"/>
    <property type="match status" value="1"/>
</dbReference>
<feature type="compositionally biased region" description="Low complexity" evidence="7">
    <location>
        <begin position="725"/>
        <end position="748"/>
    </location>
</feature>
<feature type="region of interest" description="Disordered" evidence="7">
    <location>
        <begin position="841"/>
        <end position="881"/>
    </location>
</feature>
<evidence type="ECO:0000313" key="10">
    <source>
        <dbReference type="EMBL" id="TCD62355.1"/>
    </source>
</evidence>
<evidence type="ECO:0000259" key="9">
    <source>
        <dbReference type="PROSITE" id="PS50032"/>
    </source>
</evidence>
<dbReference type="InterPro" id="IPR008271">
    <property type="entry name" value="Ser/Thr_kinase_AS"/>
</dbReference>
<dbReference type="AlphaFoldDB" id="A0A4R0RAK6"/>
<evidence type="ECO:0000256" key="2">
    <source>
        <dbReference type="ARBA" id="ARBA00022679"/>
    </source>
</evidence>
<keyword evidence="4" id="KW-0418">Kinase</keyword>
<feature type="compositionally biased region" description="Polar residues" evidence="7">
    <location>
        <begin position="1"/>
        <end position="12"/>
    </location>
</feature>
<dbReference type="PROSITE" id="PS50011">
    <property type="entry name" value="PROTEIN_KINASE_DOM"/>
    <property type="match status" value="1"/>
</dbReference>
<protein>
    <recommendedName>
        <fullName evidence="12">Non-specific serine/threonine protein kinase</fullName>
    </recommendedName>
</protein>
<gene>
    <name evidence="10" type="ORF">EIP91_006984</name>
</gene>
<dbReference type="OrthoDB" id="193931at2759"/>
<evidence type="ECO:0000256" key="1">
    <source>
        <dbReference type="ARBA" id="ARBA00022527"/>
    </source>
</evidence>
<feature type="compositionally biased region" description="Basic and acidic residues" evidence="7">
    <location>
        <begin position="845"/>
        <end position="858"/>
    </location>
</feature>
<keyword evidence="3 6" id="KW-0547">Nucleotide-binding</keyword>
<evidence type="ECO:0000256" key="6">
    <source>
        <dbReference type="PROSITE-ProRule" id="PRU10141"/>
    </source>
</evidence>
<feature type="compositionally biased region" description="Basic and acidic residues" evidence="7">
    <location>
        <begin position="498"/>
        <end position="507"/>
    </location>
</feature>
<accession>A0A4R0RAK6</accession>
<evidence type="ECO:0000259" key="8">
    <source>
        <dbReference type="PROSITE" id="PS50011"/>
    </source>
</evidence>
<keyword evidence="2" id="KW-0808">Transferase</keyword>
<evidence type="ECO:0000256" key="4">
    <source>
        <dbReference type="ARBA" id="ARBA00022777"/>
    </source>
</evidence>